<feature type="domain" description="ABC transporter" evidence="6">
    <location>
        <begin position="510"/>
        <end position="707"/>
    </location>
</feature>
<accession>A0A0P6W2T2</accession>
<evidence type="ECO:0000256" key="3">
    <source>
        <dbReference type="ARBA" id="ARBA00022989"/>
    </source>
</evidence>
<dbReference type="PANTHER" id="PTHR24221">
    <property type="entry name" value="ATP-BINDING CASSETTE SUB-FAMILY B"/>
    <property type="match status" value="1"/>
</dbReference>
<keyword evidence="8" id="KW-1185">Reference proteome</keyword>
<gene>
    <name evidence="7" type="ORF">ABB55_15515</name>
</gene>
<proteinExistence type="predicted"/>
<reference evidence="7 8" key="1">
    <citation type="submission" date="2015-09" db="EMBL/GenBank/DDBJ databases">
        <authorList>
            <person name="Jackson K.R."/>
            <person name="Lunt B.L."/>
            <person name="Fisher J.N.B."/>
            <person name="Gardner A.V."/>
            <person name="Bailey M.E."/>
            <person name="Deus L.M."/>
            <person name="Earl A.S."/>
            <person name="Gibby P.D."/>
            <person name="Hartmann K.A."/>
            <person name="Liu J.E."/>
            <person name="Manci A.M."/>
            <person name="Nielsen D.A."/>
            <person name="Solomon M.B."/>
            <person name="Breakwell D.P."/>
            <person name="Burnett S.H."/>
            <person name="Grose J.H."/>
        </authorList>
    </citation>
    <scope>NUCLEOTIDE SEQUENCE [LARGE SCALE GENOMIC DNA]</scope>
    <source>
        <strain evidence="7 8">16</strain>
    </source>
</reference>
<dbReference type="GO" id="GO:0016887">
    <property type="term" value="F:ATP hydrolysis activity"/>
    <property type="evidence" value="ECO:0007669"/>
    <property type="project" value="InterPro"/>
</dbReference>
<feature type="transmembrane region" description="Helical" evidence="5">
    <location>
        <begin position="229"/>
        <end position="248"/>
    </location>
</feature>
<dbReference type="RefSeq" id="WP_054359615.1">
    <property type="nucleotide sequence ID" value="NZ_LJYW01000001.1"/>
</dbReference>
<sequence>MDAIAAAAWPPESLAEALLELGRRAGLAPAAAEMPPPPAAGPADGAAWTAWMIWAGQHMGVDVEAVETPLGDLDHVLQTFGPALVRTELDGRPVVFAIVGRRGSGLCLIAPDLREVRVPVARLRALIAGRLEQTAADHVDRVIERAGIPAERRGIVRSAMLRERLGSVPVAGLWTLRLPPEASLHRHLADAHAYRRLTLTVALLASVFGLEILGWMLIGSAVLEGQLNLGWLAAWTLLMITMVPARAVGEWIGGALSIDLATFLKGRLLAGALRFDVDAVRREGAGQLLGRVIEGQAFEAVAIGGGLATLTGVIEIGLAFWILAKGAGGGVQVALLAGWLVVAAVLALRSWNRQAEWTANRLALTGDLVERMVGHRTALAQEQAGRRDRHDDHAANHYLALSSRMDAAGGRLLALIPGGWLLVGLAGLVPAFVSGAAAPAALGVAVGGVLFAQRALATMTGGFDALARAAIAWKAVGPLFRAGARAPDPGRILPQAAPRAAPSPPGTRLLDLDGVVYTHPTRRDPVLDGASLGIDHGERILLEGGSGSGKSTLASVIAGLRKPHAGLVTIDGLDQATLGDGWRRLATEAPQFHENHILTGSLAFNLLMGRAWPAQPADLAAAEALCRELGLGDLIDRMPAGLMQPVGETAWQLSQGEKSRVHLARALLQGAPLTVLDESFAALDPDNLDRCLAAIDRHAGAVLLIAHP</sequence>
<keyword evidence="3 5" id="KW-1133">Transmembrane helix</keyword>
<dbReference type="InterPro" id="IPR027417">
    <property type="entry name" value="P-loop_NTPase"/>
</dbReference>
<dbReference type="GO" id="GO:0005886">
    <property type="term" value="C:plasma membrane"/>
    <property type="evidence" value="ECO:0007669"/>
    <property type="project" value="UniProtKB-SubCell"/>
</dbReference>
<dbReference type="PROSITE" id="PS50893">
    <property type="entry name" value="ABC_TRANSPORTER_2"/>
    <property type="match status" value="1"/>
</dbReference>
<evidence type="ECO:0000256" key="4">
    <source>
        <dbReference type="ARBA" id="ARBA00023136"/>
    </source>
</evidence>
<name>A0A0P6W2T2_9HYPH</name>
<organism evidence="7 8">
    <name type="scientific">Prosthecodimorpha hirschii</name>
    <dbReference type="NCBI Taxonomy" id="665126"/>
    <lineage>
        <taxon>Bacteria</taxon>
        <taxon>Pseudomonadati</taxon>
        <taxon>Pseudomonadota</taxon>
        <taxon>Alphaproteobacteria</taxon>
        <taxon>Hyphomicrobiales</taxon>
        <taxon>Ancalomicrobiaceae</taxon>
        <taxon>Prosthecodimorpha</taxon>
    </lineage>
</organism>
<feature type="transmembrane region" description="Helical" evidence="5">
    <location>
        <begin position="329"/>
        <end position="348"/>
    </location>
</feature>
<comment type="caution">
    <text evidence="7">The sequence shown here is derived from an EMBL/GenBank/DDBJ whole genome shotgun (WGS) entry which is preliminary data.</text>
</comment>
<evidence type="ECO:0000259" key="6">
    <source>
        <dbReference type="PROSITE" id="PS50893"/>
    </source>
</evidence>
<dbReference type="SUPFAM" id="SSF52540">
    <property type="entry name" value="P-loop containing nucleoside triphosphate hydrolases"/>
    <property type="match status" value="1"/>
</dbReference>
<evidence type="ECO:0000256" key="5">
    <source>
        <dbReference type="SAM" id="Phobius"/>
    </source>
</evidence>
<feature type="transmembrane region" description="Helical" evidence="5">
    <location>
        <begin position="412"/>
        <end position="433"/>
    </location>
</feature>
<dbReference type="GO" id="GO:0034040">
    <property type="term" value="F:ATPase-coupled lipid transmembrane transporter activity"/>
    <property type="evidence" value="ECO:0007669"/>
    <property type="project" value="TreeGrafter"/>
</dbReference>
<dbReference type="SUPFAM" id="SSF90123">
    <property type="entry name" value="ABC transporter transmembrane region"/>
    <property type="match status" value="1"/>
</dbReference>
<dbReference type="STRING" id="665126.ABB55_15515"/>
<dbReference type="GO" id="GO:0005524">
    <property type="term" value="F:ATP binding"/>
    <property type="evidence" value="ECO:0007669"/>
    <property type="project" value="InterPro"/>
</dbReference>
<evidence type="ECO:0000313" key="7">
    <source>
        <dbReference type="EMBL" id="KPL53450.1"/>
    </source>
</evidence>
<dbReference type="InterPro" id="IPR039421">
    <property type="entry name" value="Type_1_exporter"/>
</dbReference>
<protein>
    <recommendedName>
        <fullName evidence="6">ABC transporter domain-containing protein</fullName>
    </recommendedName>
</protein>
<evidence type="ECO:0000256" key="1">
    <source>
        <dbReference type="ARBA" id="ARBA00004651"/>
    </source>
</evidence>
<feature type="transmembrane region" description="Helical" evidence="5">
    <location>
        <begin position="201"/>
        <end position="223"/>
    </location>
</feature>
<reference evidence="7 8" key="2">
    <citation type="submission" date="2015-10" db="EMBL/GenBank/DDBJ databases">
        <title>Draft Genome Sequence of Prosthecomicrobium hirschii ATCC 27832.</title>
        <authorList>
            <person name="Daniel J."/>
            <person name="Givan S.A."/>
            <person name="Brun Y.V."/>
            <person name="Brown P.J."/>
        </authorList>
    </citation>
    <scope>NUCLEOTIDE SEQUENCE [LARGE SCALE GENOMIC DNA]</scope>
    <source>
        <strain evidence="7 8">16</strain>
    </source>
</reference>
<dbReference type="AlphaFoldDB" id="A0A0P6W2T2"/>
<evidence type="ECO:0000256" key="2">
    <source>
        <dbReference type="ARBA" id="ARBA00022692"/>
    </source>
</evidence>
<evidence type="ECO:0000313" key="8">
    <source>
        <dbReference type="Proteomes" id="UP000048984"/>
    </source>
</evidence>
<comment type="subcellular location">
    <subcellularLocation>
        <location evidence="1">Cell membrane</location>
        <topology evidence="1">Multi-pass membrane protein</topology>
    </subcellularLocation>
</comment>
<dbReference type="Proteomes" id="UP000048984">
    <property type="component" value="Unassembled WGS sequence"/>
</dbReference>
<keyword evidence="2 5" id="KW-0812">Transmembrane</keyword>
<dbReference type="InterPro" id="IPR003439">
    <property type="entry name" value="ABC_transporter-like_ATP-bd"/>
</dbReference>
<dbReference type="InterPro" id="IPR036640">
    <property type="entry name" value="ABC1_TM_sf"/>
</dbReference>
<keyword evidence="4 5" id="KW-0472">Membrane</keyword>
<feature type="transmembrane region" description="Helical" evidence="5">
    <location>
        <begin position="300"/>
        <end position="323"/>
    </location>
</feature>
<dbReference type="EMBL" id="LJYW01000001">
    <property type="protein sequence ID" value="KPL53450.1"/>
    <property type="molecule type" value="Genomic_DNA"/>
</dbReference>
<dbReference type="Gene3D" id="3.40.50.300">
    <property type="entry name" value="P-loop containing nucleotide triphosphate hydrolases"/>
    <property type="match status" value="1"/>
</dbReference>
<dbReference type="PANTHER" id="PTHR24221:SF654">
    <property type="entry name" value="ATP-BINDING CASSETTE SUB-FAMILY B MEMBER 6"/>
    <property type="match status" value="1"/>
</dbReference>
<dbReference type="Pfam" id="PF00005">
    <property type="entry name" value="ABC_tran"/>
    <property type="match status" value="1"/>
</dbReference>